<name>A0AAN7UP24_9PEZI</name>
<accession>A0AAN7UP24</accession>
<proteinExistence type="predicted"/>
<gene>
    <name evidence="1" type="ORF">RRF57_005732</name>
</gene>
<protein>
    <submittedName>
        <fullName evidence="1">Uncharacterized protein</fullName>
    </submittedName>
</protein>
<dbReference type="Proteomes" id="UP001305414">
    <property type="component" value="Unassembled WGS sequence"/>
</dbReference>
<sequence>MGLGVGLFEAEDVDAERLGVGGFTVMLDIPLLELTAELARPSFLVIVTRTPVLAARSMI</sequence>
<dbReference type="AlphaFoldDB" id="A0AAN7UP24"/>
<evidence type="ECO:0000313" key="1">
    <source>
        <dbReference type="EMBL" id="KAK5630016.1"/>
    </source>
</evidence>
<dbReference type="EMBL" id="JAWHQM010000013">
    <property type="protein sequence ID" value="KAK5630016.1"/>
    <property type="molecule type" value="Genomic_DNA"/>
</dbReference>
<organism evidence="1 2">
    <name type="scientific">Xylaria bambusicola</name>
    <dbReference type="NCBI Taxonomy" id="326684"/>
    <lineage>
        <taxon>Eukaryota</taxon>
        <taxon>Fungi</taxon>
        <taxon>Dikarya</taxon>
        <taxon>Ascomycota</taxon>
        <taxon>Pezizomycotina</taxon>
        <taxon>Sordariomycetes</taxon>
        <taxon>Xylariomycetidae</taxon>
        <taxon>Xylariales</taxon>
        <taxon>Xylariaceae</taxon>
        <taxon>Xylaria</taxon>
    </lineage>
</organism>
<reference evidence="1 2" key="1">
    <citation type="submission" date="2023-10" db="EMBL/GenBank/DDBJ databases">
        <title>Draft genome sequence of Xylaria bambusicola isolate GMP-LS, the root and basal stem rot pathogen of sugarcane in Indonesia.</title>
        <authorList>
            <person name="Selvaraj P."/>
            <person name="Muralishankar V."/>
            <person name="Muruganantham S."/>
            <person name="Sp S."/>
            <person name="Haryani S."/>
            <person name="Lau K.J.X."/>
            <person name="Naqvi N.I."/>
        </authorList>
    </citation>
    <scope>NUCLEOTIDE SEQUENCE [LARGE SCALE GENOMIC DNA]</scope>
    <source>
        <strain evidence="1">GMP-LS</strain>
    </source>
</reference>
<keyword evidence="2" id="KW-1185">Reference proteome</keyword>
<evidence type="ECO:0000313" key="2">
    <source>
        <dbReference type="Proteomes" id="UP001305414"/>
    </source>
</evidence>
<comment type="caution">
    <text evidence="1">The sequence shown here is derived from an EMBL/GenBank/DDBJ whole genome shotgun (WGS) entry which is preliminary data.</text>
</comment>